<feature type="domain" description="Metallo-beta-lactamase" evidence="8">
    <location>
        <begin position="16"/>
        <end position="174"/>
    </location>
</feature>
<comment type="similarity">
    <text evidence="3 7">Belongs to the metallo-beta-lactamase superfamily. Glyoxalase II family.</text>
</comment>
<feature type="binding site" evidence="7">
    <location>
        <position position="59"/>
    </location>
    <ligand>
        <name>Zn(2+)</name>
        <dbReference type="ChEBI" id="CHEBI:29105"/>
        <label>1</label>
    </ligand>
</feature>
<keyword evidence="4 7" id="KW-0479">Metal-binding</keyword>
<evidence type="ECO:0000256" key="6">
    <source>
        <dbReference type="ARBA" id="ARBA00022833"/>
    </source>
</evidence>
<comment type="subunit">
    <text evidence="7">Monomer.</text>
</comment>
<dbReference type="HAMAP" id="MF_01374">
    <property type="entry name" value="Glyoxalase_2"/>
    <property type="match status" value="1"/>
</dbReference>
<feature type="binding site" evidence="7">
    <location>
        <position position="63"/>
    </location>
    <ligand>
        <name>Zn(2+)</name>
        <dbReference type="ChEBI" id="CHEBI:29105"/>
        <label>2</label>
    </ligand>
</feature>
<dbReference type="PANTHER" id="PTHR43705">
    <property type="entry name" value="HYDROXYACYLGLUTATHIONE HYDROLASE"/>
    <property type="match status" value="1"/>
</dbReference>
<keyword evidence="5 7" id="KW-0378">Hydrolase</keyword>
<comment type="pathway">
    <text evidence="2 7">Secondary metabolite metabolism; methylglyoxal degradation; (R)-lactate from methylglyoxal: step 2/2.</text>
</comment>
<evidence type="ECO:0000256" key="3">
    <source>
        <dbReference type="ARBA" id="ARBA00006759"/>
    </source>
</evidence>
<dbReference type="Pfam" id="PF16123">
    <property type="entry name" value="HAGH_C"/>
    <property type="match status" value="1"/>
</dbReference>
<comment type="function">
    <text evidence="7">Thiolesterase that catalyzes the hydrolysis of S-D-lactoyl-glutathione to form glutathione and D-lactic acid.</text>
</comment>
<feature type="binding site" evidence="7">
    <location>
        <position position="174"/>
    </location>
    <ligand>
        <name>Zn(2+)</name>
        <dbReference type="ChEBI" id="CHEBI:29105"/>
        <label>2</label>
    </ligand>
</feature>
<comment type="catalytic activity">
    <reaction evidence="1 7">
        <text>an S-(2-hydroxyacyl)glutathione + H2O = a 2-hydroxy carboxylate + glutathione + H(+)</text>
        <dbReference type="Rhea" id="RHEA:21864"/>
        <dbReference type="ChEBI" id="CHEBI:15377"/>
        <dbReference type="ChEBI" id="CHEBI:15378"/>
        <dbReference type="ChEBI" id="CHEBI:57925"/>
        <dbReference type="ChEBI" id="CHEBI:58896"/>
        <dbReference type="ChEBI" id="CHEBI:71261"/>
        <dbReference type="EC" id="3.1.2.6"/>
    </reaction>
</comment>
<dbReference type="InterPro" id="IPR017782">
    <property type="entry name" value="Hydroxyacylglutathione_Hdrlase"/>
</dbReference>
<dbReference type="UniPathway" id="UPA00619">
    <property type="reaction ID" value="UER00676"/>
</dbReference>
<dbReference type="SMART" id="SM00849">
    <property type="entry name" value="Lactamase_B"/>
    <property type="match status" value="1"/>
</dbReference>
<evidence type="ECO:0000259" key="8">
    <source>
        <dbReference type="SMART" id="SM00849"/>
    </source>
</evidence>
<dbReference type="GO" id="GO:0019243">
    <property type="term" value="P:methylglyoxal catabolic process to D-lactate via S-lactoyl-glutathione"/>
    <property type="evidence" value="ECO:0007669"/>
    <property type="project" value="UniProtKB-UniRule"/>
</dbReference>
<dbReference type="PIRSF" id="PIRSF005457">
    <property type="entry name" value="Glx"/>
    <property type="match status" value="1"/>
</dbReference>
<keyword evidence="10" id="KW-1185">Reference proteome</keyword>
<dbReference type="Gene3D" id="3.60.15.10">
    <property type="entry name" value="Ribonuclease Z/Hydroxyacylglutathione hydrolase-like"/>
    <property type="match status" value="1"/>
</dbReference>
<feature type="binding site" evidence="7">
    <location>
        <position position="136"/>
    </location>
    <ligand>
        <name>Zn(2+)</name>
        <dbReference type="ChEBI" id="CHEBI:29105"/>
        <label>1</label>
    </ligand>
</feature>
<dbReference type="AlphaFoldDB" id="A0A1H7L6Z7"/>
<dbReference type="InterPro" id="IPR032282">
    <property type="entry name" value="HAGH_C"/>
</dbReference>
<evidence type="ECO:0000256" key="7">
    <source>
        <dbReference type="HAMAP-Rule" id="MF_01374"/>
    </source>
</evidence>
<dbReference type="InterPro" id="IPR035680">
    <property type="entry name" value="Clx_II_MBL"/>
</dbReference>
<dbReference type="InterPro" id="IPR050110">
    <property type="entry name" value="Glyoxalase_II_hydrolase"/>
</dbReference>
<feature type="binding site" evidence="7">
    <location>
        <position position="136"/>
    </location>
    <ligand>
        <name>Zn(2+)</name>
        <dbReference type="ChEBI" id="CHEBI:29105"/>
        <label>2</label>
    </ligand>
</feature>
<feature type="binding site" evidence="7">
    <location>
        <position position="61"/>
    </location>
    <ligand>
        <name>Zn(2+)</name>
        <dbReference type="ChEBI" id="CHEBI:29105"/>
        <label>1</label>
    </ligand>
</feature>
<sequence>MTQLSLEVVAVPVLDDNYVWMMHDRYSNTTVVIDPGVAEPVMEAADSLGWSIDQIWITHWHDDHVGGNAVIKAATDALLIVPSVEAHRITLGDQLVYEGSSVAIGRYEAQVLNVPGHTSGHIAYFLPEADMVFVGDTLFPMGCGRLFEGSASHMWNSLRKLASLPPCTLVYSAHEYAQTNLRFALSVDPDNRALQRRSTWVADRRNSGRPTLPTTIGAELATNPFMRARSPEEFGSLRRLKDAFR</sequence>
<accession>A0A1H7L6Z7</accession>
<dbReference type="EC" id="3.1.2.6" evidence="7"/>
<evidence type="ECO:0000256" key="1">
    <source>
        <dbReference type="ARBA" id="ARBA00001623"/>
    </source>
</evidence>
<dbReference type="CDD" id="cd07723">
    <property type="entry name" value="hydroxyacylglutathione_hydrolase_MBL-fold"/>
    <property type="match status" value="1"/>
</dbReference>
<name>A0A1H7L6Z7_9BURK</name>
<evidence type="ECO:0000313" key="10">
    <source>
        <dbReference type="Proteomes" id="UP000199120"/>
    </source>
</evidence>
<organism evidence="9 10">
    <name type="scientific">Paraburkholderia caballeronis</name>
    <dbReference type="NCBI Taxonomy" id="416943"/>
    <lineage>
        <taxon>Bacteria</taxon>
        <taxon>Pseudomonadati</taxon>
        <taxon>Pseudomonadota</taxon>
        <taxon>Betaproteobacteria</taxon>
        <taxon>Burkholderiales</taxon>
        <taxon>Burkholderiaceae</taxon>
        <taxon>Paraburkholderia</taxon>
    </lineage>
</organism>
<dbReference type="Proteomes" id="UP000199120">
    <property type="component" value="Unassembled WGS sequence"/>
</dbReference>
<keyword evidence="6 7" id="KW-0862">Zinc</keyword>
<proteinExistence type="inferred from homology"/>
<dbReference type="OrthoDB" id="9802248at2"/>
<comment type="cofactor">
    <cofactor evidence="7">
        <name>Zn(2+)</name>
        <dbReference type="ChEBI" id="CHEBI:29105"/>
    </cofactor>
    <text evidence="7">Binds 2 Zn(2+) ions per subunit.</text>
</comment>
<dbReference type="Pfam" id="PF00753">
    <property type="entry name" value="Lactamase_B"/>
    <property type="match status" value="1"/>
</dbReference>
<feature type="binding site" evidence="7">
    <location>
        <position position="117"/>
    </location>
    <ligand>
        <name>Zn(2+)</name>
        <dbReference type="ChEBI" id="CHEBI:29105"/>
        <label>1</label>
    </ligand>
</feature>
<dbReference type="InterPro" id="IPR001279">
    <property type="entry name" value="Metallo-B-lactamas"/>
</dbReference>
<dbReference type="PANTHER" id="PTHR43705:SF1">
    <property type="entry name" value="HYDROXYACYLGLUTATHIONE HYDROLASE GLOB"/>
    <property type="match status" value="1"/>
</dbReference>
<dbReference type="GO" id="GO:0046872">
    <property type="term" value="F:metal ion binding"/>
    <property type="evidence" value="ECO:0007669"/>
    <property type="project" value="UniProtKB-KW"/>
</dbReference>
<gene>
    <name evidence="7" type="primary">gloB</name>
    <name evidence="9" type="ORF">SAMN05192542_104216</name>
</gene>
<dbReference type="InterPro" id="IPR036866">
    <property type="entry name" value="RibonucZ/Hydroxyglut_hydro"/>
</dbReference>
<feature type="binding site" evidence="7">
    <location>
        <position position="64"/>
    </location>
    <ligand>
        <name>Zn(2+)</name>
        <dbReference type="ChEBI" id="CHEBI:29105"/>
        <label>2</label>
    </ligand>
</feature>
<dbReference type="STRING" id="416943.SAMN05445871_3960"/>
<evidence type="ECO:0000256" key="5">
    <source>
        <dbReference type="ARBA" id="ARBA00022801"/>
    </source>
</evidence>
<reference evidence="10" key="1">
    <citation type="submission" date="2016-10" db="EMBL/GenBank/DDBJ databases">
        <authorList>
            <person name="Varghese N."/>
            <person name="Submissions S."/>
        </authorList>
    </citation>
    <scope>NUCLEOTIDE SEQUENCE [LARGE SCALE GENOMIC DNA]</scope>
    <source>
        <strain evidence="10">LMG 26416</strain>
    </source>
</reference>
<evidence type="ECO:0000256" key="2">
    <source>
        <dbReference type="ARBA" id="ARBA00004963"/>
    </source>
</evidence>
<evidence type="ECO:0000313" key="9">
    <source>
        <dbReference type="EMBL" id="SEK94833.1"/>
    </source>
</evidence>
<evidence type="ECO:0000256" key="4">
    <source>
        <dbReference type="ARBA" id="ARBA00022723"/>
    </source>
</evidence>
<dbReference type="NCBIfam" id="TIGR03413">
    <property type="entry name" value="GSH_gloB"/>
    <property type="match status" value="1"/>
</dbReference>
<dbReference type="EMBL" id="FOAJ01000004">
    <property type="protein sequence ID" value="SEK94833.1"/>
    <property type="molecule type" value="Genomic_DNA"/>
</dbReference>
<protein>
    <recommendedName>
        <fullName evidence="7">Hydroxyacylglutathione hydrolase</fullName>
        <ecNumber evidence="7">3.1.2.6</ecNumber>
    </recommendedName>
    <alternativeName>
        <fullName evidence="7">Glyoxalase II</fullName>
        <shortName evidence="7">Glx II</shortName>
    </alternativeName>
</protein>
<dbReference type="SUPFAM" id="SSF56281">
    <property type="entry name" value="Metallo-hydrolase/oxidoreductase"/>
    <property type="match status" value="1"/>
</dbReference>
<dbReference type="GO" id="GO:0004416">
    <property type="term" value="F:hydroxyacylglutathione hydrolase activity"/>
    <property type="evidence" value="ECO:0007669"/>
    <property type="project" value="UniProtKB-UniRule"/>
</dbReference>
<dbReference type="RefSeq" id="WP_090547977.1">
    <property type="nucleotide sequence ID" value="NZ_FNSR01000002.1"/>
</dbReference>